<evidence type="ECO:0000256" key="7">
    <source>
        <dbReference type="ARBA" id="ARBA00032014"/>
    </source>
</evidence>
<keyword evidence="8" id="KW-0010">Activator</keyword>
<dbReference type="GO" id="GO:0070847">
    <property type="term" value="C:core mediator complex"/>
    <property type="evidence" value="ECO:0007669"/>
    <property type="project" value="TreeGrafter"/>
</dbReference>
<dbReference type="EMBL" id="ML977591">
    <property type="protein sequence ID" value="KAF2000020.1"/>
    <property type="molecule type" value="Genomic_DNA"/>
</dbReference>
<evidence type="ECO:0000256" key="1">
    <source>
        <dbReference type="ARBA" id="ARBA00004123"/>
    </source>
</evidence>
<dbReference type="Proteomes" id="UP000799779">
    <property type="component" value="Unassembled WGS sequence"/>
</dbReference>
<dbReference type="OrthoDB" id="5319830at2759"/>
<name>A0A6A5WDT2_9PLEO</name>
<keyword evidence="6 8" id="KW-0539">Nucleus</keyword>
<comment type="function">
    <text evidence="8">Component of the Mediator complex, a coactivator involved in the regulated transcription of nearly all RNA polymerase II-dependent genes. Mediator functions as a bridge to convey information from gene-specific regulatory proteins to the basal RNA polymerase II transcription machinery. Mediator is recruited to promoters by direct interactions with regulatory proteins and serves as a scaffold for the assembly of a functional preinitiation complex with RNA polymerase II and the general transcription factors.</text>
</comment>
<evidence type="ECO:0000256" key="5">
    <source>
        <dbReference type="ARBA" id="ARBA00023163"/>
    </source>
</evidence>
<protein>
    <recommendedName>
        <fullName evidence="3 8">Mediator of RNA polymerase II transcription subunit 17</fullName>
    </recommendedName>
    <alternativeName>
        <fullName evidence="7 8">Mediator complex subunit 17</fullName>
    </alternativeName>
</protein>
<dbReference type="PANTHER" id="PTHR13114">
    <property type="entry name" value="MEDIATOR OF RNA POLYMERASE II TRANSCRIPTION SUBUNIT 17"/>
    <property type="match status" value="1"/>
</dbReference>
<proteinExistence type="inferred from homology"/>
<dbReference type="GO" id="GO:0006357">
    <property type="term" value="P:regulation of transcription by RNA polymerase II"/>
    <property type="evidence" value="ECO:0007669"/>
    <property type="project" value="InterPro"/>
</dbReference>
<dbReference type="Pfam" id="PF10156">
    <property type="entry name" value="Med17"/>
    <property type="match status" value="1"/>
</dbReference>
<keyword evidence="5 8" id="KW-0804">Transcription</keyword>
<dbReference type="PANTHER" id="PTHR13114:SF7">
    <property type="entry name" value="MEDIATOR OF RNA POLYMERASE II TRANSCRIPTION SUBUNIT 17"/>
    <property type="match status" value="1"/>
</dbReference>
<comment type="subcellular location">
    <subcellularLocation>
        <location evidence="1 8">Nucleus</location>
    </subcellularLocation>
</comment>
<keyword evidence="4 8" id="KW-0805">Transcription regulation</keyword>
<reference evidence="9" key="1">
    <citation type="journal article" date="2020" name="Stud. Mycol.">
        <title>101 Dothideomycetes genomes: a test case for predicting lifestyles and emergence of pathogens.</title>
        <authorList>
            <person name="Haridas S."/>
            <person name="Albert R."/>
            <person name="Binder M."/>
            <person name="Bloem J."/>
            <person name="Labutti K."/>
            <person name="Salamov A."/>
            <person name="Andreopoulos B."/>
            <person name="Baker S."/>
            <person name="Barry K."/>
            <person name="Bills G."/>
            <person name="Bluhm B."/>
            <person name="Cannon C."/>
            <person name="Castanera R."/>
            <person name="Culley D."/>
            <person name="Daum C."/>
            <person name="Ezra D."/>
            <person name="Gonzalez J."/>
            <person name="Henrissat B."/>
            <person name="Kuo A."/>
            <person name="Liang C."/>
            <person name="Lipzen A."/>
            <person name="Lutzoni F."/>
            <person name="Magnuson J."/>
            <person name="Mondo S."/>
            <person name="Nolan M."/>
            <person name="Ohm R."/>
            <person name="Pangilinan J."/>
            <person name="Park H.-J."/>
            <person name="Ramirez L."/>
            <person name="Alfaro M."/>
            <person name="Sun H."/>
            <person name="Tritt A."/>
            <person name="Yoshinaga Y."/>
            <person name="Zwiers L.-H."/>
            <person name="Turgeon B."/>
            <person name="Goodwin S."/>
            <person name="Spatafora J."/>
            <person name="Crous P."/>
            <person name="Grigoriev I."/>
        </authorList>
    </citation>
    <scope>NUCLEOTIDE SEQUENCE</scope>
    <source>
        <strain evidence="9">CBS 123094</strain>
    </source>
</reference>
<evidence type="ECO:0000313" key="10">
    <source>
        <dbReference type="Proteomes" id="UP000799779"/>
    </source>
</evidence>
<dbReference type="GO" id="GO:0016592">
    <property type="term" value="C:mediator complex"/>
    <property type="evidence" value="ECO:0007669"/>
    <property type="project" value="InterPro"/>
</dbReference>
<evidence type="ECO:0000256" key="8">
    <source>
        <dbReference type="RuleBase" id="RU364140"/>
    </source>
</evidence>
<gene>
    <name evidence="8" type="primary">MED17</name>
    <name evidence="9" type="ORF">P154DRAFT_620433</name>
</gene>
<evidence type="ECO:0000256" key="2">
    <source>
        <dbReference type="ARBA" id="ARBA00005635"/>
    </source>
</evidence>
<accession>A0A6A5WDT2</accession>
<comment type="similarity">
    <text evidence="2 8">Belongs to the Mediator complex subunit 17 family.</text>
</comment>
<dbReference type="AlphaFoldDB" id="A0A6A5WDT2"/>
<dbReference type="InterPro" id="IPR019313">
    <property type="entry name" value="Mediator_Med17"/>
</dbReference>
<dbReference type="GO" id="GO:0003712">
    <property type="term" value="F:transcription coregulator activity"/>
    <property type="evidence" value="ECO:0007669"/>
    <property type="project" value="InterPro"/>
</dbReference>
<comment type="subunit">
    <text evidence="8">Component of the Mediator complex.</text>
</comment>
<evidence type="ECO:0000256" key="6">
    <source>
        <dbReference type="ARBA" id="ARBA00023242"/>
    </source>
</evidence>
<evidence type="ECO:0000313" key="9">
    <source>
        <dbReference type="EMBL" id="KAF2000020.1"/>
    </source>
</evidence>
<organism evidence="9 10">
    <name type="scientific">Amniculicola lignicola CBS 123094</name>
    <dbReference type="NCBI Taxonomy" id="1392246"/>
    <lineage>
        <taxon>Eukaryota</taxon>
        <taxon>Fungi</taxon>
        <taxon>Dikarya</taxon>
        <taxon>Ascomycota</taxon>
        <taxon>Pezizomycotina</taxon>
        <taxon>Dothideomycetes</taxon>
        <taxon>Pleosporomycetidae</taxon>
        <taxon>Pleosporales</taxon>
        <taxon>Amniculicolaceae</taxon>
        <taxon>Amniculicola</taxon>
    </lineage>
</organism>
<evidence type="ECO:0000256" key="4">
    <source>
        <dbReference type="ARBA" id="ARBA00023015"/>
    </source>
</evidence>
<keyword evidence="10" id="KW-1185">Reference proteome</keyword>
<evidence type="ECO:0000256" key="3">
    <source>
        <dbReference type="ARBA" id="ARBA00019610"/>
    </source>
</evidence>
<sequence>MSATGTMATVALRPWPAPKKEKLDHGELLRQIDQAANDRKQHLRFINEELLQDEVQLGKDGPDDIVSGIEAGEQTAKEPTRQERQMEIARVQHEMGSKLEWAAHYAHLALDLVAVVLSRAPGKTVENAFSLQFKAMMVQKGTFGLAVGEKLPRTDEDISRRAMTAKGARMAAADWSVDSILKAAKELNTEIRKETKYWGEILSVSEKGWMVQRLRKDHKYTPFAVRYGFSEAGDHFKARGLAPLHMDGDGSIILDPNLALQPKTLRVRVSRDGKVTGTSLLPSLDDDSSLAIENSIRLARDSLLEEELFQEMLLESRQLIGFSVEQRDSVLHIEAPSLRGDPSSIKILIDCIPRDETHPGAHSSEDRLAQNIAEGLRLLLAHEHSMRLFRRAQPPPPMTQHRRTSSHPPLLRTLLAVFSHISATRSLHKYLGKTAQSLKSARLNVVLECSTETTWEKLSTVIDSSRTLAPMDQLLETFRKPFEGKATMTLPSSKGSTRDRLTIETRTLMGTPMYGTEFKVTLPLSLVTVLELAPDQKREFKFPTVEEAIYYLDWVIALDISHTLLVREYGDRVTTAPESSIVTIAAKEGKSVKRDINVEILEGILHLSSRTLSDGSDSRPVTCSWKDSKTESFRAKVKSLVG</sequence>